<dbReference type="EMBL" id="GG738921">
    <property type="protein sequence ID" value="EFC37161.1"/>
    <property type="molecule type" value="Genomic_DNA"/>
</dbReference>
<sequence>MLKTVQPRLKERKKMSLFTLLLAICLCGLIYAMPHVNATASQCTRPFNTYSSSAKRSTAAAVALSKTFDFSQDILAAQTAVNQESDVSTLAATSLFSFGKLSAKAKQNVKMAPKHFTGKTGPLFAKIQNRIMEFTGLDETACVACRLNCLDAIPTFGTIFSECENQFYYYGCQKVAPCHSMSDGNVVLETAVGICLERNKCKLVDSLVDLQNTRRRIGFARRRMVSPTIDEIKKGVVSRVGQYIDNYNRKPFSFGKKRGLFGGRGRN</sequence>
<keyword evidence="3" id="KW-1185">Reference proteome</keyword>
<dbReference type="VEuPathDB" id="AmoebaDB:NAEGRDRAFT_59834"/>
<dbReference type="GeneID" id="8856843"/>
<accession>D2W1C4</accession>
<dbReference type="InParanoid" id="D2W1C4"/>
<keyword evidence="1" id="KW-0732">Signal</keyword>
<evidence type="ECO:0000313" key="3">
    <source>
        <dbReference type="Proteomes" id="UP000006671"/>
    </source>
</evidence>
<feature type="chain" id="PRO_5003038040" evidence="1">
    <location>
        <begin position="33"/>
        <end position="267"/>
    </location>
</feature>
<proteinExistence type="predicted"/>
<dbReference type="KEGG" id="ngr:NAEGRDRAFT_59834"/>
<dbReference type="AlphaFoldDB" id="D2W1C4"/>
<evidence type="ECO:0000256" key="1">
    <source>
        <dbReference type="SAM" id="SignalP"/>
    </source>
</evidence>
<feature type="signal peptide" evidence="1">
    <location>
        <begin position="1"/>
        <end position="32"/>
    </location>
</feature>
<protein>
    <submittedName>
        <fullName evidence="2">Uncharacterized protein</fullName>
    </submittedName>
</protein>
<reference evidence="2 3" key="1">
    <citation type="journal article" date="2010" name="Cell">
        <title>The genome of Naegleria gruberi illuminates early eukaryotic versatility.</title>
        <authorList>
            <person name="Fritz-Laylin L.K."/>
            <person name="Prochnik S.E."/>
            <person name="Ginger M.L."/>
            <person name="Dacks J.B."/>
            <person name="Carpenter M.L."/>
            <person name="Field M.C."/>
            <person name="Kuo A."/>
            <person name="Paredez A."/>
            <person name="Chapman J."/>
            <person name="Pham J."/>
            <person name="Shu S."/>
            <person name="Neupane R."/>
            <person name="Cipriano M."/>
            <person name="Mancuso J."/>
            <person name="Tu H."/>
            <person name="Salamov A."/>
            <person name="Lindquist E."/>
            <person name="Shapiro H."/>
            <person name="Lucas S."/>
            <person name="Grigoriev I.V."/>
            <person name="Cande W.Z."/>
            <person name="Fulton C."/>
            <person name="Rokhsar D.S."/>
            <person name="Dawson S.C."/>
        </authorList>
    </citation>
    <scope>NUCLEOTIDE SEQUENCE [LARGE SCALE GENOMIC DNA]</scope>
    <source>
        <strain evidence="2 3">NEG-M</strain>
    </source>
</reference>
<dbReference type="RefSeq" id="XP_002669905.1">
    <property type="nucleotide sequence ID" value="XM_002669859.1"/>
</dbReference>
<evidence type="ECO:0000313" key="2">
    <source>
        <dbReference type="EMBL" id="EFC37161.1"/>
    </source>
</evidence>
<gene>
    <name evidence="2" type="ORF">NAEGRDRAFT_59834</name>
</gene>
<organism evidence="3">
    <name type="scientific">Naegleria gruberi</name>
    <name type="common">Amoeba</name>
    <dbReference type="NCBI Taxonomy" id="5762"/>
    <lineage>
        <taxon>Eukaryota</taxon>
        <taxon>Discoba</taxon>
        <taxon>Heterolobosea</taxon>
        <taxon>Tetramitia</taxon>
        <taxon>Eutetramitia</taxon>
        <taxon>Vahlkampfiidae</taxon>
        <taxon>Naegleria</taxon>
    </lineage>
</organism>
<name>D2W1C4_NAEGR</name>
<dbReference type="Proteomes" id="UP000006671">
    <property type="component" value="Unassembled WGS sequence"/>
</dbReference>